<keyword evidence="4 6" id="KW-0472">Membrane</keyword>
<dbReference type="EMBL" id="JBHFEH010000064">
    <property type="protein sequence ID" value="KAL2049436.1"/>
    <property type="molecule type" value="Genomic_DNA"/>
</dbReference>
<feature type="transmembrane region" description="Helical" evidence="6">
    <location>
        <begin position="121"/>
        <end position="141"/>
    </location>
</feature>
<feature type="transmembrane region" description="Helical" evidence="6">
    <location>
        <begin position="90"/>
        <end position="109"/>
    </location>
</feature>
<dbReference type="SUPFAM" id="SSF103473">
    <property type="entry name" value="MFS general substrate transporter"/>
    <property type="match status" value="2"/>
</dbReference>
<evidence type="ECO:0000256" key="2">
    <source>
        <dbReference type="ARBA" id="ARBA00022692"/>
    </source>
</evidence>
<feature type="domain" description="Major facilitator superfamily (MFS) profile" evidence="7">
    <location>
        <begin position="26"/>
        <end position="484"/>
    </location>
</feature>
<feature type="transmembrane region" description="Helical" evidence="6">
    <location>
        <begin position="61"/>
        <end position="78"/>
    </location>
</feature>
<feature type="compositionally biased region" description="Basic and acidic residues" evidence="5">
    <location>
        <begin position="533"/>
        <end position="555"/>
    </location>
</feature>
<dbReference type="CDD" id="cd17502">
    <property type="entry name" value="MFS_Azr1_MDR_like"/>
    <property type="match status" value="1"/>
</dbReference>
<feature type="transmembrane region" description="Helical" evidence="6">
    <location>
        <begin position="221"/>
        <end position="240"/>
    </location>
</feature>
<sequence>MTDVETSQNTTEDSINHLSSWRLAVVIGSLCLGTFLLALDMNIIGVAVPKITSDFHSLEDVAWYGSVYLLTVTAFQPLGGNLDKFFNTEIVYLSSIALFELGSVVCAIAPASSILILGRAILGVGAAGLLQGALAIIGHVVELRKIPMYQSIVVSSFGVSVCIGPVLGGAFTDKATWRWCFWINVPIGVMVFISILGFVRLDSSINKSNRDLPLSKKLQHVDALGTLLFLGTICCLLLTLQWGGQTIGWQNCRIIGLFIGFGILLAAFSFLQWRRGEYATIPIRVLRRRSILMGALVLMPLGMSSFVYAYYLPVYFQSIQGVSPIASGVRFIALVLPQILGLIVVGMLVTKWGYYVPYMVAGITINIVGAGLLTTIDTDTRTTEWASYMAVNGIGIGMAMQLPYTALQVVLDPEDVATGNAIAVFSYQLGGSVAVSVGQNLFLNKLKESISQSNIAVPASVVIEAGATGLTQIASSSEVLRELRQAYAVSIRRTLIFALATACIAFPFACNMQWLNLKSVAEERSTEGVPENCDPKEIDKSEESRYTLDTAAKEG</sequence>
<feature type="transmembrane region" description="Helical" evidence="6">
    <location>
        <begin position="147"/>
        <end position="167"/>
    </location>
</feature>
<comment type="subcellular location">
    <subcellularLocation>
        <location evidence="1">Membrane</location>
        <topology evidence="1">Multi-pass membrane protein</topology>
    </subcellularLocation>
</comment>
<feature type="transmembrane region" description="Helical" evidence="6">
    <location>
        <begin position="331"/>
        <end position="349"/>
    </location>
</feature>
<comment type="caution">
    <text evidence="8">The sequence shown here is derived from an EMBL/GenBank/DDBJ whole genome shotgun (WGS) entry which is preliminary data.</text>
</comment>
<feature type="region of interest" description="Disordered" evidence="5">
    <location>
        <begin position="524"/>
        <end position="555"/>
    </location>
</feature>
<evidence type="ECO:0000256" key="1">
    <source>
        <dbReference type="ARBA" id="ARBA00004141"/>
    </source>
</evidence>
<dbReference type="Pfam" id="PF07690">
    <property type="entry name" value="MFS_1"/>
    <property type="match status" value="1"/>
</dbReference>
<dbReference type="Gene3D" id="1.20.1250.20">
    <property type="entry name" value="MFS general substrate transporter like domains"/>
    <property type="match status" value="1"/>
</dbReference>
<proteinExistence type="predicted"/>
<protein>
    <recommendedName>
        <fullName evidence="7">Major facilitator superfamily (MFS) profile domain-containing protein</fullName>
    </recommendedName>
</protein>
<keyword evidence="2 6" id="KW-0812">Transmembrane</keyword>
<dbReference type="PANTHER" id="PTHR23501">
    <property type="entry name" value="MAJOR FACILITATOR SUPERFAMILY"/>
    <property type="match status" value="1"/>
</dbReference>
<evidence type="ECO:0000313" key="9">
    <source>
        <dbReference type="Proteomes" id="UP001590951"/>
    </source>
</evidence>
<dbReference type="Gene3D" id="1.20.1720.10">
    <property type="entry name" value="Multidrug resistance protein D"/>
    <property type="match status" value="1"/>
</dbReference>
<evidence type="ECO:0000256" key="6">
    <source>
        <dbReference type="SAM" id="Phobius"/>
    </source>
</evidence>
<evidence type="ECO:0000259" key="7">
    <source>
        <dbReference type="PROSITE" id="PS50850"/>
    </source>
</evidence>
<evidence type="ECO:0000256" key="3">
    <source>
        <dbReference type="ARBA" id="ARBA00022989"/>
    </source>
</evidence>
<dbReference type="PROSITE" id="PS50850">
    <property type="entry name" value="MFS"/>
    <property type="match status" value="1"/>
</dbReference>
<feature type="transmembrane region" description="Helical" evidence="6">
    <location>
        <begin position="20"/>
        <end position="40"/>
    </location>
</feature>
<dbReference type="InterPro" id="IPR011701">
    <property type="entry name" value="MFS"/>
</dbReference>
<feature type="transmembrane region" description="Helical" evidence="6">
    <location>
        <begin position="252"/>
        <end position="271"/>
    </location>
</feature>
<evidence type="ECO:0000256" key="5">
    <source>
        <dbReference type="SAM" id="MobiDB-lite"/>
    </source>
</evidence>
<keyword evidence="9" id="KW-1185">Reference proteome</keyword>
<evidence type="ECO:0000313" key="8">
    <source>
        <dbReference type="EMBL" id="KAL2049436.1"/>
    </source>
</evidence>
<organism evidence="8 9">
    <name type="scientific">Lepraria finkii</name>
    <dbReference type="NCBI Taxonomy" id="1340010"/>
    <lineage>
        <taxon>Eukaryota</taxon>
        <taxon>Fungi</taxon>
        <taxon>Dikarya</taxon>
        <taxon>Ascomycota</taxon>
        <taxon>Pezizomycotina</taxon>
        <taxon>Lecanoromycetes</taxon>
        <taxon>OSLEUM clade</taxon>
        <taxon>Lecanoromycetidae</taxon>
        <taxon>Lecanorales</taxon>
        <taxon>Lecanorineae</taxon>
        <taxon>Stereocaulaceae</taxon>
        <taxon>Lepraria</taxon>
    </lineage>
</organism>
<accession>A0ABR4AV11</accession>
<name>A0ABR4AV11_9LECA</name>
<feature type="transmembrane region" description="Helical" evidence="6">
    <location>
        <begin position="291"/>
        <end position="311"/>
    </location>
</feature>
<keyword evidence="3 6" id="KW-1133">Transmembrane helix</keyword>
<dbReference type="Proteomes" id="UP001590951">
    <property type="component" value="Unassembled WGS sequence"/>
</dbReference>
<feature type="transmembrane region" description="Helical" evidence="6">
    <location>
        <begin position="424"/>
        <end position="443"/>
    </location>
</feature>
<dbReference type="PRINTS" id="PR01036">
    <property type="entry name" value="TCRTETB"/>
</dbReference>
<feature type="transmembrane region" description="Helical" evidence="6">
    <location>
        <begin position="495"/>
        <end position="515"/>
    </location>
</feature>
<feature type="transmembrane region" description="Helical" evidence="6">
    <location>
        <begin position="385"/>
        <end position="404"/>
    </location>
</feature>
<dbReference type="InterPro" id="IPR020846">
    <property type="entry name" value="MFS_dom"/>
</dbReference>
<feature type="transmembrane region" description="Helical" evidence="6">
    <location>
        <begin position="179"/>
        <end position="201"/>
    </location>
</feature>
<gene>
    <name evidence="8" type="ORF">ABVK25_010340</name>
</gene>
<evidence type="ECO:0000256" key="4">
    <source>
        <dbReference type="ARBA" id="ARBA00023136"/>
    </source>
</evidence>
<reference evidence="8 9" key="1">
    <citation type="submission" date="2024-09" db="EMBL/GenBank/DDBJ databases">
        <title>Rethinking Asexuality: The Enigmatic Case of Functional Sexual Genes in Lepraria (Stereocaulaceae).</title>
        <authorList>
            <person name="Doellman M."/>
            <person name="Sun Y."/>
            <person name="Barcenas-Pena A."/>
            <person name="Lumbsch H.T."/>
            <person name="Grewe F."/>
        </authorList>
    </citation>
    <scope>NUCLEOTIDE SEQUENCE [LARGE SCALE GENOMIC DNA]</scope>
    <source>
        <strain evidence="8 9">Grewe 0041</strain>
    </source>
</reference>
<dbReference type="InterPro" id="IPR036259">
    <property type="entry name" value="MFS_trans_sf"/>
</dbReference>
<dbReference type="PANTHER" id="PTHR23501:SF199">
    <property type="entry name" value="MFS EFFLUX TRANSPORTER INPD-RELATED"/>
    <property type="match status" value="1"/>
</dbReference>
<feature type="transmembrane region" description="Helical" evidence="6">
    <location>
        <begin position="355"/>
        <end position="373"/>
    </location>
</feature>